<evidence type="ECO:0000259" key="1">
    <source>
        <dbReference type="Pfam" id="PF13683"/>
    </source>
</evidence>
<dbReference type="InterPro" id="IPR001584">
    <property type="entry name" value="Integrase_cat-core"/>
</dbReference>
<comment type="caution">
    <text evidence="2">The sequence shown here is derived from an EMBL/GenBank/DDBJ whole genome shotgun (WGS) entry which is preliminary data.</text>
</comment>
<name>A0A511XFA9_9PROT</name>
<keyword evidence="3" id="KW-1185">Reference proteome</keyword>
<dbReference type="Pfam" id="PF13683">
    <property type="entry name" value="rve_3"/>
    <property type="match status" value="1"/>
</dbReference>
<proteinExistence type="predicted"/>
<sequence>MTSNAILIWQKKRSMLWHYIAPGKLQHNGFVKSFNGRFRNIAHARTVIDS</sequence>
<protein>
    <recommendedName>
        <fullName evidence="1">Integrase catalytic domain-containing protein</fullName>
    </recommendedName>
</protein>
<dbReference type="GO" id="GO:0015074">
    <property type="term" value="P:DNA integration"/>
    <property type="evidence" value="ECO:0007669"/>
    <property type="project" value="InterPro"/>
</dbReference>
<feature type="domain" description="Integrase catalytic" evidence="1">
    <location>
        <begin position="15"/>
        <end position="41"/>
    </location>
</feature>
<gene>
    <name evidence="2" type="ORF">ANI02nite_34790</name>
</gene>
<evidence type="ECO:0000313" key="3">
    <source>
        <dbReference type="Proteomes" id="UP000321635"/>
    </source>
</evidence>
<dbReference type="EMBL" id="BJYF01000050">
    <property type="protein sequence ID" value="GEN61595.1"/>
    <property type="molecule type" value="Genomic_DNA"/>
</dbReference>
<organism evidence="2 3">
    <name type="scientific">Acetobacter nitrogenifigens DSM 23921 = NBRC 105050</name>
    <dbReference type="NCBI Taxonomy" id="1120919"/>
    <lineage>
        <taxon>Bacteria</taxon>
        <taxon>Pseudomonadati</taxon>
        <taxon>Pseudomonadota</taxon>
        <taxon>Alphaproteobacteria</taxon>
        <taxon>Acetobacterales</taxon>
        <taxon>Acetobacteraceae</taxon>
        <taxon>Acetobacter</taxon>
    </lineage>
</organism>
<reference evidence="2 3" key="1">
    <citation type="submission" date="2019-07" db="EMBL/GenBank/DDBJ databases">
        <title>Whole genome shotgun sequence of Acetobacter nitrogenifigens NBRC 105050.</title>
        <authorList>
            <person name="Hosoyama A."/>
            <person name="Uohara A."/>
            <person name="Ohji S."/>
            <person name="Ichikawa N."/>
        </authorList>
    </citation>
    <scope>NUCLEOTIDE SEQUENCE [LARGE SCALE GENOMIC DNA]</scope>
    <source>
        <strain evidence="2 3">NBRC 105050</strain>
    </source>
</reference>
<dbReference type="Proteomes" id="UP000321635">
    <property type="component" value="Unassembled WGS sequence"/>
</dbReference>
<dbReference type="AlphaFoldDB" id="A0A511XFA9"/>
<accession>A0A511XFA9</accession>
<evidence type="ECO:0000313" key="2">
    <source>
        <dbReference type="EMBL" id="GEN61595.1"/>
    </source>
</evidence>